<feature type="signal peptide" evidence="1">
    <location>
        <begin position="1"/>
        <end position="17"/>
    </location>
</feature>
<organism evidence="2 3">
    <name type="scientific">Cryptotermes secundus</name>
    <dbReference type="NCBI Taxonomy" id="105785"/>
    <lineage>
        <taxon>Eukaryota</taxon>
        <taxon>Metazoa</taxon>
        <taxon>Ecdysozoa</taxon>
        <taxon>Arthropoda</taxon>
        <taxon>Hexapoda</taxon>
        <taxon>Insecta</taxon>
        <taxon>Pterygota</taxon>
        <taxon>Neoptera</taxon>
        <taxon>Polyneoptera</taxon>
        <taxon>Dictyoptera</taxon>
        <taxon>Blattodea</taxon>
        <taxon>Blattoidea</taxon>
        <taxon>Termitoidae</taxon>
        <taxon>Kalotermitidae</taxon>
        <taxon>Cryptotermitinae</taxon>
        <taxon>Cryptotermes</taxon>
    </lineage>
</organism>
<evidence type="ECO:0000313" key="3">
    <source>
        <dbReference type="Proteomes" id="UP000235965"/>
    </source>
</evidence>
<keyword evidence="3" id="KW-1185">Reference proteome</keyword>
<dbReference type="EMBL" id="NEVH01024421">
    <property type="protein sequence ID" value="PNF17372.1"/>
    <property type="molecule type" value="Genomic_DNA"/>
</dbReference>
<name>A0A2J7PM16_9NEOP</name>
<sequence length="196" mass="21996">MKSALLFALVAVLTSEAAKLPSTIKLCRKKDPNMNECLRASIKNAIREMKSGLPEIQLIPVDPLFMTKVTIQDGAGRPVNINLELNNVKNSGFSESDIEAARIDFDKHIIEADVFLKFSKLEADYVMNGKFLVLPIKGNGKCIMEFSDSTNLVLNENWKQFWAELKPSFEETYAEAFLQLSKTVFGKVAENDIFLD</sequence>
<dbReference type="Proteomes" id="UP000235965">
    <property type="component" value="Unassembled WGS sequence"/>
</dbReference>
<dbReference type="SMART" id="SM00700">
    <property type="entry name" value="JHBP"/>
    <property type="match status" value="1"/>
</dbReference>
<protein>
    <recommendedName>
        <fullName evidence="4">Protein takeout</fullName>
    </recommendedName>
</protein>
<dbReference type="InterPro" id="IPR038606">
    <property type="entry name" value="To_sf"/>
</dbReference>
<dbReference type="Gene3D" id="3.15.10.30">
    <property type="entry name" value="Haemolymph juvenile hormone binding protein"/>
    <property type="match status" value="2"/>
</dbReference>
<dbReference type="PANTHER" id="PTHR11008:SF32">
    <property type="entry name" value="CIRCADIAN CLOCK-CONTROLLED PROTEIN DAYWAKE-RELATED"/>
    <property type="match status" value="1"/>
</dbReference>
<dbReference type="PANTHER" id="PTHR11008">
    <property type="entry name" value="PROTEIN TAKEOUT-LIKE PROTEIN"/>
    <property type="match status" value="1"/>
</dbReference>
<dbReference type="AlphaFoldDB" id="A0A2J7PM16"/>
<keyword evidence="1" id="KW-0732">Signal</keyword>
<comment type="caution">
    <text evidence="2">The sequence shown here is derived from an EMBL/GenBank/DDBJ whole genome shotgun (WGS) entry which is preliminary data.</text>
</comment>
<proteinExistence type="predicted"/>
<dbReference type="OrthoDB" id="8186595at2759"/>
<evidence type="ECO:0000256" key="1">
    <source>
        <dbReference type="SAM" id="SignalP"/>
    </source>
</evidence>
<dbReference type="GO" id="GO:0005615">
    <property type="term" value="C:extracellular space"/>
    <property type="evidence" value="ECO:0007669"/>
    <property type="project" value="TreeGrafter"/>
</dbReference>
<accession>A0A2J7PM16</accession>
<gene>
    <name evidence="2" type="ORF">B7P43_G02970</name>
</gene>
<evidence type="ECO:0000313" key="2">
    <source>
        <dbReference type="EMBL" id="PNF17372.1"/>
    </source>
</evidence>
<dbReference type="InterPro" id="IPR010562">
    <property type="entry name" value="Haemolymph_juvenile_hormone-bd"/>
</dbReference>
<evidence type="ECO:0008006" key="4">
    <source>
        <dbReference type="Google" id="ProtNLM"/>
    </source>
</evidence>
<reference evidence="2 3" key="1">
    <citation type="submission" date="2017-12" db="EMBL/GenBank/DDBJ databases">
        <title>Hemimetabolous genomes reveal molecular basis of termite eusociality.</title>
        <authorList>
            <person name="Harrison M.C."/>
            <person name="Jongepier E."/>
            <person name="Robertson H.M."/>
            <person name="Arning N."/>
            <person name="Bitard-Feildel T."/>
            <person name="Chao H."/>
            <person name="Childers C.P."/>
            <person name="Dinh H."/>
            <person name="Doddapaneni H."/>
            <person name="Dugan S."/>
            <person name="Gowin J."/>
            <person name="Greiner C."/>
            <person name="Han Y."/>
            <person name="Hu H."/>
            <person name="Hughes D.S.T."/>
            <person name="Huylmans A.-K."/>
            <person name="Kemena C."/>
            <person name="Kremer L.P.M."/>
            <person name="Lee S.L."/>
            <person name="Lopez-Ezquerra A."/>
            <person name="Mallet L."/>
            <person name="Monroy-Kuhn J.M."/>
            <person name="Moser A."/>
            <person name="Murali S.C."/>
            <person name="Muzny D.M."/>
            <person name="Otani S."/>
            <person name="Piulachs M.-D."/>
            <person name="Poelchau M."/>
            <person name="Qu J."/>
            <person name="Schaub F."/>
            <person name="Wada-Katsumata A."/>
            <person name="Worley K.C."/>
            <person name="Xie Q."/>
            <person name="Ylla G."/>
            <person name="Poulsen M."/>
            <person name="Gibbs R.A."/>
            <person name="Schal C."/>
            <person name="Richards S."/>
            <person name="Belles X."/>
            <person name="Korb J."/>
            <person name="Bornberg-Bauer E."/>
        </authorList>
    </citation>
    <scope>NUCLEOTIDE SEQUENCE [LARGE SCALE GENOMIC DNA]</scope>
    <source>
        <tissue evidence="2">Whole body</tissue>
    </source>
</reference>
<dbReference type="Pfam" id="PF06585">
    <property type="entry name" value="JHBP"/>
    <property type="match status" value="1"/>
</dbReference>
<feature type="chain" id="PRO_5014392836" description="Protein takeout" evidence="1">
    <location>
        <begin position="18"/>
        <end position="196"/>
    </location>
</feature>